<dbReference type="Proteomes" id="UP000887540">
    <property type="component" value="Unplaced"/>
</dbReference>
<comment type="similarity">
    <text evidence="1">Belongs to the oxoprolinase family.</text>
</comment>
<dbReference type="Pfam" id="PF05378">
    <property type="entry name" value="Hydant_A_N"/>
    <property type="match status" value="1"/>
</dbReference>
<dbReference type="Pfam" id="PF01968">
    <property type="entry name" value="Hydantoinase_A"/>
    <property type="match status" value="1"/>
</dbReference>
<dbReference type="GO" id="GO:0006749">
    <property type="term" value="P:glutathione metabolic process"/>
    <property type="evidence" value="ECO:0007669"/>
    <property type="project" value="TreeGrafter"/>
</dbReference>
<keyword evidence="6" id="KW-1185">Reference proteome</keyword>
<evidence type="ECO:0000256" key="1">
    <source>
        <dbReference type="ARBA" id="ARBA00010403"/>
    </source>
</evidence>
<feature type="domain" description="Hydantoinase/oxoprolinase N-terminal" evidence="4">
    <location>
        <begin position="7"/>
        <end position="211"/>
    </location>
</feature>
<feature type="domain" description="Hydantoinase B/oxoprolinase" evidence="3">
    <location>
        <begin position="728"/>
        <end position="1251"/>
    </location>
</feature>
<dbReference type="WBParaSite" id="ACRNAN_Path_1320.g5191.t1">
    <property type="protein sequence ID" value="ACRNAN_Path_1320.g5191.t1"/>
    <property type="gene ID" value="ACRNAN_Path_1320.g5191"/>
</dbReference>
<evidence type="ECO:0000259" key="4">
    <source>
        <dbReference type="Pfam" id="PF05378"/>
    </source>
</evidence>
<dbReference type="InterPro" id="IPR002821">
    <property type="entry name" value="Hydantoinase_A"/>
</dbReference>
<evidence type="ECO:0000259" key="3">
    <source>
        <dbReference type="Pfam" id="PF02538"/>
    </source>
</evidence>
<name>A0A914BYY1_9BILA</name>
<organism evidence="6 7">
    <name type="scientific">Acrobeloides nanus</name>
    <dbReference type="NCBI Taxonomy" id="290746"/>
    <lineage>
        <taxon>Eukaryota</taxon>
        <taxon>Metazoa</taxon>
        <taxon>Ecdysozoa</taxon>
        <taxon>Nematoda</taxon>
        <taxon>Chromadorea</taxon>
        <taxon>Rhabditida</taxon>
        <taxon>Tylenchina</taxon>
        <taxon>Cephalobomorpha</taxon>
        <taxon>Cephaloboidea</taxon>
        <taxon>Cephalobidae</taxon>
        <taxon>Acrobeloides</taxon>
    </lineage>
</organism>
<dbReference type="InterPro" id="IPR049517">
    <property type="entry name" value="ACX-like_C"/>
</dbReference>
<dbReference type="GO" id="GO:0017168">
    <property type="term" value="F:5-oxoprolinase (ATP-hydrolyzing) activity"/>
    <property type="evidence" value="ECO:0007669"/>
    <property type="project" value="TreeGrafter"/>
</dbReference>
<sequence>MGKGLGFGIDRGGTFTDIFVLYPNGEQKAFKLLSEDNNYPDAPTEAIRRILSEHTGKEIKRGDKIPTENISWIRMGTTVATNALLERKGERTALLITRGFKDLLHIGNQSRPKIFDLDIKIPDVLYEKVIEVDERVILEDETCQMNILGEHKVMENSKTVIIEKPLSKENVRKSLEELLDNGIRSLGVLFLHSYIFPDHEKEVEEIAKEMGFTNVSLSSSVIPMIRAVPRGFTATADAYLTPIIQKYIQGFRNGFENNLEGVNLDFMQSDGGLSPVESFIGSRAILSGPAGGVVGVSYTAYDEKEKDPIIGFDMGGTSTDVSRYAGQFTHVIESVTAGVTIQAPQIEINTVAAGGGSRLFFKNGLFVVGPESAGSTPGPVCYRKNGYLTVTDANLCLGRILPEFFPHIFGATEDQPLDKDGSRQAFVKLVDDINAHNRSHQQKELSVEEAALGFVDIANETMCRPIRTLTESKGFDTSKHVLACFGGAGGQHACAIARALGMRKVRIHKYAGILSAYGLVLADVVSENQEAYLKPLNKENFRYIEARFKHLEGKCRAHLVTQGFSPEDMKFEQILQMRYDRTDAILMCNKDANESDAMKAFEKSFTDQYKREFGFTIPDRTIMVDDIRIRATAKRHVLGQTKTSERVNEKAPLKTTTKCYFSNGNLETAVYELANLKNGHVIQGPAIIIDNNCTIVVEPNCEASITPEGNVEIELFDISKRDVGTDVDTIHLSIFSHRFMSIAEQMGTVLQRAAISTNIKERLDFSCALFGPDGGLVANAPHIPVHLGGMHATVRFQIDHFGIDGFNEGDVLLCNHPQAGGSHLPDLTVITPVFYKGDQRPSFFVANRGHHADIGGLVPGSMPPHSTSLEQEGAAFMSFKLIDKGVFQEESLIQALNDPGKVPGCSGTRNLRDNLADLNAQIAANQKGIRLLHDLIDGYSLPVVQAYMGHIMRNAENAVRSLLKRVGENRSKVHNTKTLQALDYMDDGTPIQLAVEIDTDTGEATFDFTGTGIQVYNSCNTPPAVTTAAVIYCLRCLIGHDIPLNQGCLAPITIKVPKGTILSPSANAAVVAGNVLTSQRLCDVIFRAFEAAAASQGCMNNITFGDEKMGYYETIAGGAGAGDGWNGRSGVHTHMTNTRITDPEILESRYPIILRKFCLRSKSGGEGKFRGGDGVSRYLQFRRPLQLSVLTERRVFAPYGLNGGKPGARGANVLRRESDGTRVNLGSKNSVIISPGDMLELETPGGGGYGSE</sequence>
<dbReference type="Pfam" id="PF02538">
    <property type="entry name" value="Hydantoinase_B"/>
    <property type="match status" value="1"/>
</dbReference>
<feature type="domain" description="Hydantoinase A/oxoprolinase" evidence="2">
    <location>
        <begin position="230"/>
        <end position="527"/>
    </location>
</feature>
<dbReference type="PANTHER" id="PTHR11365:SF2">
    <property type="entry name" value="5-OXOPROLINASE"/>
    <property type="match status" value="1"/>
</dbReference>
<dbReference type="GO" id="GO:0005829">
    <property type="term" value="C:cytosol"/>
    <property type="evidence" value="ECO:0007669"/>
    <property type="project" value="TreeGrafter"/>
</dbReference>
<evidence type="ECO:0000259" key="2">
    <source>
        <dbReference type="Pfam" id="PF01968"/>
    </source>
</evidence>
<evidence type="ECO:0000313" key="7">
    <source>
        <dbReference type="WBParaSite" id="ACRNAN_Path_1320.g5191.t1"/>
    </source>
</evidence>
<feature type="domain" description="Acetophenone carboxylase-like C-terminal" evidence="5">
    <location>
        <begin position="541"/>
        <end position="704"/>
    </location>
</feature>
<evidence type="ECO:0000313" key="6">
    <source>
        <dbReference type="Proteomes" id="UP000887540"/>
    </source>
</evidence>
<dbReference type="InterPro" id="IPR008040">
    <property type="entry name" value="Hydant_A_N"/>
</dbReference>
<reference evidence="7" key="1">
    <citation type="submission" date="2022-11" db="UniProtKB">
        <authorList>
            <consortium name="WormBaseParasite"/>
        </authorList>
    </citation>
    <scope>IDENTIFICATION</scope>
</reference>
<dbReference type="InterPro" id="IPR003692">
    <property type="entry name" value="Hydantoinase_B"/>
</dbReference>
<dbReference type="InterPro" id="IPR045079">
    <property type="entry name" value="Oxoprolinase-like"/>
</dbReference>
<accession>A0A914BYY1</accession>
<dbReference type="Pfam" id="PF19278">
    <property type="entry name" value="Hydant_A_C"/>
    <property type="match status" value="1"/>
</dbReference>
<dbReference type="AlphaFoldDB" id="A0A914BYY1"/>
<proteinExistence type="inferred from homology"/>
<evidence type="ECO:0000259" key="5">
    <source>
        <dbReference type="Pfam" id="PF19278"/>
    </source>
</evidence>
<protein>
    <submittedName>
        <fullName evidence="7">5-oxoprolinase</fullName>
    </submittedName>
</protein>
<dbReference type="PANTHER" id="PTHR11365">
    <property type="entry name" value="5-OXOPROLINASE RELATED"/>
    <property type="match status" value="1"/>
</dbReference>